<evidence type="ECO:0000313" key="2">
    <source>
        <dbReference type="Proteomes" id="UP000829447"/>
    </source>
</evidence>
<dbReference type="EMBL" id="CM040479">
    <property type="protein sequence ID" value="MCI4393737.1"/>
    <property type="molecule type" value="Genomic_DNA"/>
</dbReference>
<comment type="caution">
    <text evidence="1">The sequence shown here is derived from an EMBL/GenBank/DDBJ whole genome shotgun (WGS) entry which is preliminary data.</text>
</comment>
<proteinExistence type="predicted"/>
<keyword evidence="2" id="KW-1185">Reference proteome</keyword>
<sequence length="124" mass="14427">MQLRTVLDVKVVDVEKRRHPSKHYVYLINVTYSDTTSHIIYRRYSKFFDLQSIHVEVTYFRPIWDYEKSPLCCRGSHVPTRKVDPVSKPPLISYRGVAEQASHLPCQTLTPQLNSYSTSTPELA</sequence>
<name>A0ACC5XRD8_PANGG</name>
<organism evidence="1 2">
    <name type="scientific">Pangasianodon gigas</name>
    <name type="common">Mekong giant catfish</name>
    <name type="synonym">Pangasius gigas</name>
    <dbReference type="NCBI Taxonomy" id="30993"/>
    <lineage>
        <taxon>Eukaryota</taxon>
        <taxon>Metazoa</taxon>
        <taxon>Chordata</taxon>
        <taxon>Craniata</taxon>
        <taxon>Vertebrata</taxon>
        <taxon>Euteleostomi</taxon>
        <taxon>Actinopterygii</taxon>
        <taxon>Neopterygii</taxon>
        <taxon>Teleostei</taxon>
        <taxon>Ostariophysi</taxon>
        <taxon>Siluriformes</taxon>
        <taxon>Pangasiidae</taxon>
        <taxon>Pangasianodon</taxon>
    </lineage>
</organism>
<reference evidence="1 2" key="1">
    <citation type="journal article" date="2022" name="bioRxiv">
        <title>An ancient truncated duplication of the anti-Mullerian hormone receptor type 2 gene is a potential conserved master sex determinant in the Pangasiidae catfish family.</title>
        <authorList>
            <person name="Wen M."/>
            <person name="Pan Q."/>
            <person name="Jouanno E."/>
            <person name="Montfort J."/>
            <person name="Zahm M."/>
            <person name="Cabau C."/>
            <person name="Klopp C."/>
            <person name="Iampietro C."/>
            <person name="Roques C."/>
            <person name="Bouchez O."/>
            <person name="Castinel A."/>
            <person name="Donnadieu C."/>
            <person name="Parrinello H."/>
            <person name="Poncet C."/>
            <person name="Belmonte E."/>
            <person name="Gautier V."/>
            <person name="Avarre J.-C."/>
            <person name="Dugue R."/>
            <person name="Gustiano R."/>
            <person name="Ha T.T.T."/>
            <person name="Campet M."/>
            <person name="Sriphairoj K."/>
            <person name="Ribolli J."/>
            <person name="de Almeida F.L."/>
            <person name="Desvignes T."/>
            <person name="Postlethwait J.H."/>
            <person name="Bucao C.F."/>
            <person name="Robinson-Rechavi M."/>
            <person name="Bobe J."/>
            <person name="Herpin A."/>
            <person name="Guiguen Y."/>
        </authorList>
    </citation>
    <scope>NUCLEOTIDE SEQUENCE [LARGE SCALE GENOMIC DNA]</scope>
    <source>
        <strain evidence="1">YG-Dec2019</strain>
    </source>
</reference>
<evidence type="ECO:0000313" key="1">
    <source>
        <dbReference type="EMBL" id="MCI4393737.1"/>
    </source>
</evidence>
<protein>
    <submittedName>
        <fullName evidence="1">Uncharacterized protein</fullName>
    </submittedName>
</protein>
<gene>
    <name evidence="1" type="ORF">PGIGA_G00160940</name>
</gene>
<dbReference type="Proteomes" id="UP000829447">
    <property type="component" value="Linkage Group LG26"/>
</dbReference>
<accession>A0ACC5XRD8</accession>